<evidence type="ECO:0000313" key="1">
    <source>
        <dbReference type="EMBL" id="WUG98224.1"/>
    </source>
</evidence>
<dbReference type="InterPro" id="IPR029058">
    <property type="entry name" value="AB_hydrolase_fold"/>
</dbReference>
<dbReference type="InterPro" id="IPR003386">
    <property type="entry name" value="LACT/PDAT_acylTrfase"/>
</dbReference>
<reference evidence="1 2" key="1">
    <citation type="submission" date="2022-10" db="EMBL/GenBank/DDBJ databases">
        <title>The complete genomes of actinobacterial strains from the NBC collection.</title>
        <authorList>
            <person name="Joergensen T.S."/>
            <person name="Alvarez Arevalo M."/>
            <person name="Sterndorff E.B."/>
            <person name="Faurdal D."/>
            <person name="Vuksanovic O."/>
            <person name="Mourched A.-S."/>
            <person name="Charusanti P."/>
            <person name="Shaw S."/>
            <person name="Blin K."/>
            <person name="Weber T."/>
        </authorList>
    </citation>
    <scope>NUCLEOTIDE SEQUENCE [LARGE SCALE GENOMIC DNA]</scope>
    <source>
        <strain evidence="1 2">NBC_00456</strain>
    </source>
</reference>
<accession>A0ABZ1P3L9</accession>
<evidence type="ECO:0000313" key="2">
    <source>
        <dbReference type="Proteomes" id="UP001341259"/>
    </source>
</evidence>
<sequence length="511" mass="55009">MAVLASSSTAAELRKGAQLVAVAQGVAGMSGQRTTERLLHDAVIVVPGIMGSVLRDVKSGKRLWGVRKLFQYSARTHEDRMRALSVSAEERAGDTGRIEATGLLDIAEWLPGLGGAQPYNQVVRELRQAAVDPKAVLPFPYDWRLSVEYNGALLADAARRHLKAWRDHAAHRHHLARHPEAGPARVLFVAHSMGGLLVRELLYRGDLRHDIRAVMTVGTPFSGSVKAAVMLNSGKGGPLLLPPAVLRDVAPTMPGLYDLLPAYRALDDGRDTRIPTADDIVGLGGVRELAEATVSWRTTRQDTLLPGHVTVAGLGKKTLQSYRMRGGTAVGQRFMPVRDRCDDRVLLDAEGRRRTEDRKGDGTVYQFAARPRGSAAEPITVFQDHTALARSQSVIDQARGMLRGLSRPDELGAMLGNGTFALDVPEWAEPGTPFAIEVSGWDGSADLLCTAREVSGRDEVLYPELTPVPGEEGKLVAACVAGRPGLYEIEVVGGSEPVIQLVLVAAAEQPA</sequence>
<organism evidence="1 2">
    <name type="scientific">Streptomyces violaceus</name>
    <name type="common">Streptomyces venezuelae</name>
    <dbReference type="NCBI Taxonomy" id="1936"/>
    <lineage>
        <taxon>Bacteria</taxon>
        <taxon>Bacillati</taxon>
        <taxon>Actinomycetota</taxon>
        <taxon>Actinomycetes</taxon>
        <taxon>Kitasatosporales</taxon>
        <taxon>Streptomycetaceae</taxon>
        <taxon>Streptomyces</taxon>
    </lineage>
</organism>
<dbReference type="Gene3D" id="3.40.50.1820">
    <property type="entry name" value="alpha/beta hydrolase"/>
    <property type="match status" value="1"/>
</dbReference>
<dbReference type="PANTHER" id="PTHR11440">
    <property type="entry name" value="LECITHIN-CHOLESTEROL ACYLTRANSFERASE-RELATED"/>
    <property type="match status" value="1"/>
</dbReference>
<keyword evidence="2" id="KW-1185">Reference proteome</keyword>
<dbReference type="Pfam" id="PF02450">
    <property type="entry name" value="LCAT"/>
    <property type="match status" value="1"/>
</dbReference>
<proteinExistence type="predicted"/>
<dbReference type="RefSeq" id="WP_328345852.1">
    <property type="nucleotide sequence ID" value="NZ_CP107906.1"/>
</dbReference>
<protein>
    <recommendedName>
        <fullName evidence="3">Lecithin:cholesterol acyltransferase</fullName>
    </recommendedName>
</protein>
<dbReference type="EMBL" id="CP107906">
    <property type="protein sequence ID" value="WUG98224.1"/>
    <property type="molecule type" value="Genomic_DNA"/>
</dbReference>
<dbReference type="Proteomes" id="UP001341259">
    <property type="component" value="Chromosome"/>
</dbReference>
<name>A0ABZ1P3L9_STRVL</name>
<evidence type="ECO:0008006" key="3">
    <source>
        <dbReference type="Google" id="ProtNLM"/>
    </source>
</evidence>
<dbReference type="SUPFAM" id="SSF53474">
    <property type="entry name" value="alpha/beta-Hydrolases"/>
    <property type="match status" value="1"/>
</dbReference>
<gene>
    <name evidence="1" type="ORF">OHB29_37480</name>
</gene>